<feature type="chain" id="PRO_5030906730" evidence="1">
    <location>
        <begin position="23"/>
        <end position="156"/>
    </location>
</feature>
<dbReference type="OrthoDB" id="4361759at2759"/>
<dbReference type="GeneID" id="64968666"/>
<proteinExistence type="predicted"/>
<dbReference type="Proteomes" id="UP000654913">
    <property type="component" value="Chromosome 1"/>
</dbReference>
<protein>
    <submittedName>
        <fullName evidence="2">Uncharacterized protein</fullName>
    </submittedName>
</protein>
<accession>A0A7R7XC23</accession>
<sequence>MMMMGLPLLTGALAALSRPAHGLVFVDKIKQNIGGNTLTLLHDVSDEKSVGFGVPTDPDTEAWTFDTTGFSDDTAVIKAGNSNRTLVCSEGRTCTLDPEGSKVTYRVTRENDQAPFTFQETASGLFVSRTPDLGLELTPSRSDDSIFFVLEAVHRE</sequence>
<evidence type="ECO:0000313" key="3">
    <source>
        <dbReference type="Proteomes" id="UP000654913"/>
    </source>
</evidence>
<dbReference type="KEGG" id="apuu:APUU_11489S"/>
<keyword evidence="3" id="KW-1185">Reference proteome</keyword>
<reference evidence="2" key="2">
    <citation type="submission" date="2021-02" db="EMBL/GenBank/DDBJ databases">
        <title>Aspergillus puulaauensis MK2 genome sequence.</title>
        <authorList>
            <person name="Futagami T."/>
            <person name="Mori K."/>
            <person name="Kadooka C."/>
            <person name="Tanaka T."/>
        </authorList>
    </citation>
    <scope>NUCLEOTIDE SEQUENCE</scope>
    <source>
        <strain evidence="2">MK2</strain>
    </source>
</reference>
<reference evidence="2" key="1">
    <citation type="submission" date="2021-01" db="EMBL/GenBank/DDBJ databases">
        <authorList>
            <consortium name="Aspergillus puulaauensis MK2 genome sequencing consortium"/>
            <person name="Kazuki M."/>
            <person name="Futagami T."/>
        </authorList>
    </citation>
    <scope>NUCLEOTIDE SEQUENCE</scope>
    <source>
        <strain evidence="2">MK2</strain>
    </source>
</reference>
<keyword evidence="1" id="KW-0732">Signal</keyword>
<dbReference type="AlphaFoldDB" id="A0A7R7XC23"/>
<evidence type="ECO:0000313" key="2">
    <source>
        <dbReference type="EMBL" id="BCS18661.1"/>
    </source>
</evidence>
<dbReference type="RefSeq" id="XP_041550855.1">
    <property type="nucleotide sequence ID" value="XM_041697584.1"/>
</dbReference>
<gene>
    <name evidence="2" type="ORF">APUU_11489S</name>
</gene>
<organism evidence="2 3">
    <name type="scientific">Aspergillus puulaauensis</name>
    <dbReference type="NCBI Taxonomy" id="1220207"/>
    <lineage>
        <taxon>Eukaryota</taxon>
        <taxon>Fungi</taxon>
        <taxon>Dikarya</taxon>
        <taxon>Ascomycota</taxon>
        <taxon>Pezizomycotina</taxon>
        <taxon>Eurotiomycetes</taxon>
        <taxon>Eurotiomycetidae</taxon>
        <taxon>Eurotiales</taxon>
        <taxon>Aspergillaceae</taxon>
        <taxon>Aspergillus</taxon>
    </lineage>
</organism>
<feature type="signal peptide" evidence="1">
    <location>
        <begin position="1"/>
        <end position="22"/>
    </location>
</feature>
<name>A0A7R7XC23_9EURO</name>
<evidence type="ECO:0000256" key="1">
    <source>
        <dbReference type="SAM" id="SignalP"/>
    </source>
</evidence>
<dbReference type="EMBL" id="AP024443">
    <property type="protein sequence ID" value="BCS18661.1"/>
    <property type="molecule type" value="Genomic_DNA"/>
</dbReference>